<evidence type="ECO:0000313" key="3">
    <source>
        <dbReference type="EMBL" id="EPX75586.1"/>
    </source>
</evidence>
<proteinExistence type="predicted"/>
<dbReference type="GO" id="GO:0005694">
    <property type="term" value="C:chromosome"/>
    <property type="evidence" value="ECO:0007669"/>
    <property type="project" value="TreeGrafter"/>
</dbReference>
<feature type="domain" description="ParB-like N-terminal" evidence="2">
    <location>
        <begin position="82"/>
        <end position="185"/>
    </location>
</feature>
<dbReference type="GO" id="GO:0007059">
    <property type="term" value="P:chromosome segregation"/>
    <property type="evidence" value="ECO:0007669"/>
    <property type="project" value="TreeGrafter"/>
</dbReference>
<dbReference type="OrthoDB" id="7812516at2"/>
<dbReference type="PANTHER" id="PTHR33375:SF1">
    <property type="entry name" value="CHROMOSOME-PARTITIONING PROTEIN PARB-RELATED"/>
    <property type="match status" value="1"/>
</dbReference>
<dbReference type="SMART" id="SM00470">
    <property type="entry name" value="ParB"/>
    <property type="match status" value="1"/>
</dbReference>
<dbReference type="InterPro" id="IPR003115">
    <property type="entry name" value="ParB_N"/>
</dbReference>
<feature type="region of interest" description="Disordered" evidence="1">
    <location>
        <begin position="1"/>
        <end position="72"/>
    </location>
</feature>
<feature type="compositionally biased region" description="Basic and acidic residues" evidence="1">
    <location>
        <begin position="14"/>
        <end position="26"/>
    </location>
</feature>
<sequence length="365" mass="39888">MAKRRKLEAPSAEDLSRIEDEFRRESGSGGGGARLAAPIAQVAADSAGAFDPRPAEQRAEAARDSRDAQRMRDAEGRGLVMLEVPIDEIDADALVRDRVVLDAEEMEELKASIAKGGLRLPVEIFETPEDPRGFRFGLLSGYRRLKAVRDLHALTKDESYATIKAVIRDPDAMGGTFAAMIEENEIRAVLSHFERGRIAVIAAQQGAFVNSEEAVNALFPMASKGKRSKIRSFALIFEELGDMLTFPDLIKEKEGLRIAAALRNGGESRLRDALAERVPETPAEEAQILEAALATLERPAEPRRGGRPRKSAGQGAEKRLSSGYSLRAGEDSQGWYIRIGGKKASRELVEAAMAELERLLDAPRD</sequence>
<dbReference type="STRING" id="1123237.Salmuc_01619"/>
<dbReference type="RefSeq" id="WP_020043035.1">
    <property type="nucleotide sequence ID" value="NZ_KE557293.1"/>
</dbReference>
<dbReference type="eggNOG" id="COG1475">
    <property type="taxonomic scope" value="Bacteria"/>
</dbReference>
<organism evidence="3 4">
    <name type="scientific">Salipiger mucosus DSM 16094</name>
    <dbReference type="NCBI Taxonomy" id="1123237"/>
    <lineage>
        <taxon>Bacteria</taxon>
        <taxon>Pseudomonadati</taxon>
        <taxon>Pseudomonadota</taxon>
        <taxon>Alphaproteobacteria</taxon>
        <taxon>Rhodobacterales</taxon>
        <taxon>Roseobacteraceae</taxon>
        <taxon>Salipiger</taxon>
    </lineage>
</organism>
<gene>
    <name evidence="3" type="ORF">Salmuc_01619</name>
</gene>
<evidence type="ECO:0000313" key="4">
    <source>
        <dbReference type="Proteomes" id="UP000015347"/>
    </source>
</evidence>
<feature type="region of interest" description="Disordered" evidence="1">
    <location>
        <begin position="297"/>
        <end position="325"/>
    </location>
</feature>
<dbReference type="Pfam" id="PF02195">
    <property type="entry name" value="ParB_N"/>
    <property type="match status" value="1"/>
</dbReference>
<dbReference type="PANTHER" id="PTHR33375">
    <property type="entry name" value="CHROMOSOME-PARTITIONING PROTEIN PARB-RELATED"/>
    <property type="match status" value="1"/>
</dbReference>
<accession>S9Q2T9</accession>
<dbReference type="Gene3D" id="3.90.1530.30">
    <property type="match status" value="1"/>
</dbReference>
<comment type="caution">
    <text evidence="3">The sequence shown here is derived from an EMBL/GenBank/DDBJ whole genome shotgun (WGS) entry which is preliminary data.</text>
</comment>
<dbReference type="EMBL" id="APVH01000073">
    <property type="protein sequence ID" value="EPX75586.1"/>
    <property type="molecule type" value="Genomic_DNA"/>
</dbReference>
<evidence type="ECO:0000259" key="2">
    <source>
        <dbReference type="SMART" id="SM00470"/>
    </source>
</evidence>
<protein>
    <submittedName>
        <fullName evidence="3">Plasmid replication protein RepB</fullName>
    </submittedName>
</protein>
<dbReference type="Proteomes" id="UP000015347">
    <property type="component" value="Unassembled WGS sequence"/>
</dbReference>
<dbReference type="SUPFAM" id="SSF110849">
    <property type="entry name" value="ParB/Sulfiredoxin"/>
    <property type="match status" value="1"/>
</dbReference>
<name>S9Q2T9_9RHOB</name>
<dbReference type="InterPro" id="IPR036086">
    <property type="entry name" value="ParB/Sulfiredoxin_sf"/>
</dbReference>
<keyword evidence="4" id="KW-1185">Reference proteome</keyword>
<dbReference type="HOGENOM" id="CLU_065794_0_0_5"/>
<dbReference type="AlphaFoldDB" id="S9Q2T9"/>
<feature type="compositionally biased region" description="Basic and acidic residues" evidence="1">
    <location>
        <begin position="53"/>
        <end position="72"/>
    </location>
</feature>
<evidence type="ECO:0000256" key="1">
    <source>
        <dbReference type="SAM" id="MobiDB-lite"/>
    </source>
</evidence>
<dbReference type="InterPro" id="IPR050336">
    <property type="entry name" value="Chromosome_partition/occlusion"/>
</dbReference>
<reference evidence="4" key="1">
    <citation type="journal article" date="2014" name="Stand. Genomic Sci.">
        <title>Genome sequence of the exopolysaccharide-producing Salipiger mucosus type strain (DSM 16094(T)), a moderately halophilic member of the Roseobacter clade.</title>
        <authorList>
            <person name="Riedel T."/>
            <person name="Spring S."/>
            <person name="Fiebig A."/>
            <person name="Petersen J."/>
            <person name="Kyrpides N.C."/>
            <person name="Goker M."/>
            <person name="Klenk H.P."/>
        </authorList>
    </citation>
    <scope>NUCLEOTIDE SEQUENCE [LARGE SCALE GENOMIC DNA]</scope>
    <source>
        <strain evidence="4">DSM 16094</strain>
    </source>
</reference>